<accession>A0A7Y0LEE2</accession>
<dbReference type="PANTHER" id="PTHR45138:SF9">
    <property type="entry name" value="DIGUANYLATE CYCLASE DGCM-RELATED"/>
    <property type="match status" value="1"/>
</dbReference>
<name>A0A7Y0LEE2_9GAMM</name>
<dbReference type="GO" id="GO:0043709">
    <property type="term" value="P:cell adhesion involved in single-species biofilm formation"/>
    <property type="evidence" value="ECO:0007669"/>
    <property type="project" value="TreeGrafter"/>
</dbReference>
<dbReference type="SMART" id="SM00267">
    <property type="entry name" value="GGDEF"/>
    <property type="match status" value="1"/>
</dbReference>
<evidence type="ECO:0000256" key="1">
    <source>
        <dbReference type="ARBA" id="ARBA00001946"/>
    </source>
</evidence>
<dbReference type="SMART" id="SM00091">
    <property type="entry name" value="PAS"/>
    <property type="match status" value="1"/>
</dbReference>
<dbReference type="Gene3D" id="3.30.450.20">
    <property type="entry name" value="PAS domain"/>
    <property type="match status" value="1"/>
</dbReference>
<dbReference type="FunFam" id="3.30.70.270:FF:000001">
    <property type="entry name" value="Diguanylate cyclase domain protein"/>
    <property type="match status" value="1"/>
</dbReference>
<dbReference type="GO" id="GO:0005886">
    <property type="term" value="C:plasma membrane"/>
    <property type="evidence" value="ECO:0007669"/>
    <property type="project" value="TreeGrafter"/>
</dbReference>
<sequence>MNGEIELSQVTDQLNSGILLLDLQLNIVSWNRFLAVHVNQKLEDVKGKLIFDVFPELPQRWFERKVASVIQLGTPTYCSWEQRHHLFELPHTRPITTDSHFMAQNCSFLPYEQEGKLVGICVLIEDVTDVCHYQSQLKETMKQLELANRIDGLTRIYNRKYWEEALGKEFARAQRYTSELSLIMFDLDHFKKLNDNYGHQCGDLVLIETASRVSSLLRDADVFGRYGGEEFGIVLPQTDQIGALEVAERVRAAISNSPIIFEGKKISFSASVGLATLNSEHKRYEDLISETDSALYRAKSSGRDQICILQKFNKCS</sequence>
<dbReference type="AlphaFoldDB" id="A0A7Y0LEE2"/>
<dbReference type="EMBL" id="JABBXH010000003">
    <property type="protein sequence ID" value="NMP32146.1"/>
    <property type="molecule type" value="Genomic_DNA"/>
</dbReference>
<organism evidence="5 6">
    <name type="scientific">Thalassotalea algicola</name>
    <dbReference type="NCBI Taxonomy" id="2716224"/>
    <lineage>
        <taxon>Bacteria</taxon>
        <taxon>Pseudomonadati</taxon>
        <taxon>Pseudomonadota</taxon>
        <taxon>Gammaproteobacteria</taxon>
        <taxon>Alteromonadales</taxon>
        <taxon>Colwelliaceae</taxon>
        <taxon>Thalassotalea</taxon>
    </lineage>
</organism>
<comment type="catalytic activity">
    <reaction evidence="3">
        <text>2 GTP = 3',3'-c-di-GMP + 2 diphosphate</text>
        <dbReference type="Rhea" id="RHEA:24898"/>
        <dbReference type="ChEBI" id="CHEBI:33019"/>
        <dbReference type="ChEBI" id="CHEBI:37565"/>
        <dbReference type="ChEBI" id="CHEBI:58805"/>
        <dbReference type="EC" id="2.7.7.65"/>
    </reaction>
</comment>
<dbReference type="InterPro" id="IPR043128">
    <property type="entry name" value="Rev_trsase/Diguanyl_cyclase"/>
</dbReference>
<dbReference type="InterPro" id="IPR029787">
    <property type="entry name" value="Nucleotide_cyclase"/>
</dbReference>
<dbReference type="InterPro" id="IPR000014">
    <property type="entry name" value="PAS"/>
</dbReference>
<dbReference type="InterPro" id="IPR013656">
    <property type="entry name" value="PAS_4"/>
</dbReference>
<keyword evidence="6" id="KW-1185">Reference proteome</keyword>
<comment type="caution">
    <text evidence="5">The sequence shown here is derived from an EMBL/GenBank/DDBJ whole genome shotgun (WGS) entry which is preliminary data.</text>
</comment>
<dbReference type="InterPro" id="IPR050469">
    <property type="entry name" value="Diguanylate_Cyclase"/>
</dbReference>
<gene>
    <name evidence="5" type="ORF">HII17_11250</name>
</gene>
<evidence type="ECO:0000256" key="3">
    <source>
        <dbReference type="ARBA" id="ARBA00034247"/>
    </source>
</evidence>
<dbReference type="PROSITE" id="PS50887">
    <property type="entry name" value="GGDEF"/>
    <property type="match status" value="1"/>
</dbReference>
<evidence type="ECO:0000256" key="2">
    <source>
        <dbReference type="ARBA" id="ARBA00012528"/>
    </source>
</evidence>
<dbReference type="RefSeq" id="WP_169075462.1">
    <property type="nucleotide sequence ID" value="NZ_JABBXH010000003.1"/>
</dbReference>
<evidence type="ECO:0000259" key="4">
    <source>
        <dbReference type="PROSITE" id="PS50887"/>
    </source>
</evidence>
<evidence type="ECO:0000313" key="5">
    <source>
        <dbReference type="EMBL" id="NMP32146.1"/>
    </source>
</evidence>
<comment type="cofactor">
    <cofactor evidence="1">
        <name>Mg(2+)</name>
        <dbReference type="ChEBI" id="CHEBI:18420"/>
    </cofactor>
</comment>
<feature type="domain" description="GGDEF" evidence="4">
    <location>
        <begin position="178"/>
        <end position="311"/>
    </location>
</feature>
<dbReference type="SUPFAM" id="SSF55785">
    <property type="entry name" value="PYP-like sensor domain (PAS domain)"/>
    <property type="match status" value="1"/>
</dbReference>
<dbReference type="NCBIfam" id="TIGR00254">
    <property type="entry name" value="GGDEF"/>
    <property type="match status" value="1"/>
</dbReference>
<dbReference type="InterPro" id="IPR035965">
    <property type="entry name" value="PAS-like_dom_sf"/>
</dbReference>
<reference evidence="5 6" key="1">
    <citation type="submission" date="2020-04" db="EMBL/GenBank/DDBJ databases">
        <title>Thalassotalea sp. M1531, isolated from the surface of marine red alga.</title>
        <authorList>
            <person name="Pang L."/>
            <person name="Lu D.-C."/>
        </authorList>
    </citation>
    <scope>NUCLEOTIDE SEQUENCE [LARGE SCALE GENOMIC DNA]</scope>
    <source>
        <strain evidence="5 6">M1531</strain>
    </source>
</reference>
<proteinExistence type="predicted"/>
<dbReference type="SUPFAM" id="SSF55073">
    <property type="entry name" value="Nucleotide cyclase"/>
    <property type="match status" value="1"/>
</dbReference>
<dbReference type="GO" id="GO:1902201">
    <property type="term" value="P:negative regulation of bacterial-type flagellum-dependent cell motility"/>
    <property type="evidence" value="ECO:0007669"/>
    <property type="project" value="TreeGrafter"/>
</dbReference>
<dbReference type="PANTHER" id="PTHR45138">
    <property type="entry name" value="REGULATORY COMPONENTS OF SENSORY TRANSDUCTION SYSTEM"/>
    <property type="match status" value="1"/>
</dbReference>
<dbReference type="GO" id="GO:0052621">
    <property type="term" value="F:diguanylate cyclase activity"/>
    <property type="evidence" value="ECO:0007669"/>
    <property type="project" value="UniProtKB-EC"/>
</dbReference>
<protein>
    <recommendedName>
        <fullName evidence="2">diguanylate cyclase</fullName>
        <ecNumber evidence="2">2.7.7.65</ecNumber>
    </recommendedName>
</protein>
<dbReference type="EC" id="2.7.7.65" evidence="2"/>
<dbReference type="Gene3D" id="3.30.70.270">
    <property type="match status" value="1"/>
</dbReference>
<dbReference type="Pfam" id="PF08448">
    <property type="entry name" value="PAS_4"/>
    <property type="match status" value="1"/>
</dbReference>
<dbReference type="Pfam" id="PF00990">
    <property type="entry name" value="GGDEF"/>
    <property type="match status" value="1"/>
</dbReference>
<dbReference type="Proteomes" id="UP000568664">
    <property type="component" value="Unassembled WGS sequence"/>
</dbReference>
<evidence type="ECO:0000313" key="6">
    <source>
        <dbReference type="Proteomes" id="UP000568664"/>
    </source>
</evidence>
<dbReference type="CDD" id="cd01949">
    <property type="entry name" value="GGDEF"/>
    <property type="match status" value="1"/>
</dbReference>
<dbReference type="InterPro" id="IPR000160">
    <property type="entry name" value="GGDEF_dom"/>
</dbReference>